<keyword evidence="6" id="KW-0520">NAD</keyword>
<feature type="non-terminal residue" evidence="11">
    <location>
        <position position="1"/>
    </location>
</feature>
<dbReference type="GO" id="GO:0004665">
    <property type="term" value="F:prephenate dehydrogenase (NADP+) activity"/>
    <property type="evidence" value="ECO:0007669"/>
    <property type="project" value="InterPro"/>
</dbReference>
<dbReference type="EMBL" id="UOEX01000178">
    <property type="protein sequence ID" value="VAW36640.1"/>
    <property type="molecule type" value="Genomic_DNA"/>
</dbReference>
<sequence>RFAVLGPEMTVPTGYDATAFLTIPLNDRVGLLYDILGEFTRRGINIIDLQSENDIKTQKLKIYIEVEGHRDDPALEEVLTCLQNQIIQEPHAIKTLGSFPRVDMRRKFIKSFGFIGTGAMGRWFADKLRNEGYQTTLCGRSTRKRPAEMISEVDVVIICVPISAAPATIREYGPLLRPGQALILLVGAAEETIKTALDSTLPEVEVMLVHNLWGPKAAAMKDKNAVVVRTSRSGRFCGEFEAFLYKHGADIFQDNPARHDLLMGVSQKLPTAVSLAMAMALKDNRIAPDDIASHSTLTSLYGILGMARVHAQNPATYAEILIASGAGNQIVDSFQQNLTKVMRMAAARDMNQLKAVIKDNRAYFSEDFLADRMEQALAVDQTLGRMLRK</sequence>
<keyword evidence="4" id="KW-0827">Tyrosine biosynthesis</keyword>
<dbReference type="Pfam" id="PF01842">
    <property type="entry name" value="ACT"/>
    <property type="match status" value="1"/>
</dbReference>
<name>A0A3B0V6U9_9ZZZZ</name>
<dbReference type="GO" id="GO:0008977">
    <property type="term" value="F:prephenate dehydrogenase (NAD+) activity"/>
    <property type="evidence" value="ECO:0007669"/>
    <property type="project" value="UniProtKB-EC"/>
</dbReference>
<dbReference type="InterPro" id="IPR008927">
    <property type="entry name" value="6-PGluconate_DH-like_C_sf"/>
</dbReference>
<evidence type="ECO:0000256" key="5">
    <source>
        <dbReference type="ARBA" id="ARBA00023002"/>
    </source>
</evidence>
<evidence type="ECO:0000256" key="3">
    <source>
        <dbReference type="ARBA" id="ARBA00016891"/>
    </source>
</evidence>
<evidence type="ECO:0000256" key="8">
    <source>
        <dbReference type="ARBA" id="ARBA00049260"/>
    </source>
</evidence>
<dbReference type="Gene3D" id="1.10.3660.10">
    <property type="entry name" value="6-phosphogluconate dehydrogenase C-terminal like domain"/>
    <property type="match status" value="1"/>
</dbReference>
<protein>
    <recommendedName>
        <fullName evidence="3">Prephenate dehydrogenase</fullName>
        <ecNumber evidence="2">1.3.1.12</ecNumber>
    </recommendedName>
</protein>
<comment type="pathway">
    <text evidence="1">Amino-acid biosynthesis; L-tyrosine biosynthesis; (4-hydroxyphenyl)pyruvate from prephenate (NAD(+) route): step 1/1.</text>
</comment>
<dbReference type="Gene3D" id="3.30.70.260">
    <property type="match status" value="1"/>
</dbReference>
<keyword evidence="5" id="KW-0560">Oxidoreductase</keyword>
<keyword evidence="7" id="KW-0057">Aromatic amino acid biosynthesis</keyword>
<evidence type="ECO:0000259" key="9">
    <source>
        <dbReference type="PROSITE" id="PS51176"/>
    </source>
</evidence>
<dbReference type="InterPro" id="IPR036291">
    <property type="entry name" value="NAD(P)-bd_dom_sf"/>
</dbReference>
<dbReference type="EC" id="1.3.1.12" evidence="2"/>
<proteinExistence type="predicted"/>
<gene>
    <name evidence="11" type="ORF">MNBD_DELTA03-1148</name>
</gene>
<dbReference type="Pfam" id="PF20463">
    <property type="entry name" value="PDH_C"/>
    <property type="match status" value="1"/>
</dbReference>
<feature type="domain" description="Prephenate/arogenate dehydrogenase" evidence="9">
    <location>
        <begin position="110"/>
        <end position="376"/>
    </location>
</feature>
<feature type="domain" description="ACT" evidence="10">
    <location>
        <begin position="20"/>
        <end position="101"/>
    </location>
</feature>
<dbReference type="PANTHER" id="PTHR21363">
    <property type="entry name" value="PREPHENATE DEHYDROGENASE"/>
    <property type="match status" value="1"/>
</dbReference>
<evidence type="ECO:0000256" key="7">
    <source>
        <dbReference type="ARBA" id="ARBA00023141"/>
    </source>
</evidence>
<dbReference type="GO" id="GO:0070403">
    <property type="term" value="F:NAD+ binding"/>
    <property type="evidence" value="ECO:0007669"/>
    <property type="project" value="TreeGrafter"/>
</dbReference>
<evidence type="ECO:0000256" key="6">
    <source>
        <dbReference type="ARBA" id="ARBA00023027"/>
    </source>
</evidence>
<evidence type="ECO:0000259" key="10">
    <source>
        <dbReference type="PROSITE" id="PS51671"/>
    </source>
</evidence>
<accession>A0A3B0V6U9</accession>
<reference evidence="11" key="1">
    <citation type="submission" date="2018-06" db="EMBL/GenBank/DDBJ databases">
        <authorList>
            <person name="Zhirakovskaya E."/>
        </authorList>
    </citation>
    <scope>NUCLEOTIDE SEQUENCE</scope>
</reference>
<keyword evidence="7" id="KW-0028">Amino-acid biosynthesis</keyword>
<dbReference type="PROSITE" id="PS51176">
    <property type="entry name" value="PDH_ADH"/>
    <property type="match status" value="1"/>
</dbReference>
<organism evidence="11">
    <name type="scientific">hydrothermal vent metagenome</name>
    <dbReference type="NCBI Taxonomy" id="652676"/>
    <lineage>
        <taxon>unclassified sequences</taxon>
        <taxon>metagenomes</taxon>
        <taxon>ecological metagenomes</taxon>
    </lineage>
</organism>
<evidence type="ECO:0000313" key="11">
    <source>
        <dbReference type="EMBL" id="VAW36640.1"/>
    </source>
</evidence>
<dbReference type="GO" id="GO:0006571">
    <property type="term" value="P:tyrosine biosynthetic process"/>
    <property type="evidence" value="ECO:0007669"/>
    <property type="project" value="UniProtKB-UniPathway"/>
</dbReference>
<dbReference type="InterPro" id="IPR045865">
    <property type="entry name" value="ACT-like_dom_sf"/>
</dbReference>
<dbReference type="Gene3D" id="3.40.50.720">
    <property type="entry name" value="NAD(P)-binding Rossmann-like Domain"/>
    <property type="match status" value="1"/>
</dbReference>
<dbReference type="InterPro" id="IPR050812">
    <property type="entry name" value="Preph/Arog_dehydrog"/>
</dbReference>
<evidence type="ECO:0000256" key="1">
    <source>
        <dbReference type="ARBA" id="ARBA00005067"/>
    </source>
</evidence>
<evidence type="ECO:0000256" key="4">
    <source>
        <dbReference type="ARBA" id="ARBA00022498"/>
    </source>
</evidence>
<dbReference type="SUPFAM" id="SSF51735">
    <property type="entry name" value="NAD(P)-binding Rossmann-fold domains"/>
    <property type="match status" value="1"/>
</dbReference>
<comment type="catalytic activity">
    <reaction evidence="8">
        <text>prephenate + NAD(+) = 3-(4-hydroxyphenyl)pyruvate + CO2 + NADH</text>
        <dbReference type="Rhea" id="RHEA:13869"/>
        <dbReference type="ChEBI" id="CHEBI:16526"/>
        <dbReference type="ChEBI" id="CHEBI:29934"/>
        <dbReference type="ChEBI" id="CHEBI:36242"/>
        <dbReference type="ChEBI" id="CHEBI:57540"/>
        <dbReference type="ChEBI" id="CHEBI:57945"/>
        <dbReference type="EC" id="1.3.1.12"/>
    </reaction>
</comment>
<dbReference type="PANTHER" id="PTHR21363:SF0">
    <property type="entry name" value="PREPHENATE DEHYDROGENASE [NADP(+)]"/>
    <property type="match status" value="1"/>
</dbReference>
<dbReference type="SUPFAM" id="SSF55021">
    <property type="entry name" value="ACT-like"/>
    <property type="match status" value="1"/>
</dbReference>
<dbReference type="PROSITE" id="PS51671">
    <property type="entry name" value="ACT"/>
    <property type="match status" value="1"/>
</dbReference>
<dbReference type="InterPro" id="IPR002912">
    <property type="entry name" value="ACT_dom"/>
</dbReference>
<dbReference type="InterPro" id="IPR046825">
    <property type="entry name" value="PDH_C"/>
</dbReference>
<dbReference type="SUPFAM" id="SSF48179">
    <property type="entry name" value="6-phosphogluconate dehydrogenase C-terminal domain-like"/>
    <property type="match status" value="1"/>
</dbReference>
<dbReference type="AlphaFoldDB" id="A0A3B0V6U9"/>
<evidence type="ECO:0000256" key="2">
    <source>
        <dbReference type="ARBA" id="ARBA00012068"/>
    </source>
</evidence>
<dbReference type="UniPathway" id="UPA00122">
    <property type="reaction ID" value="UER00961"/>
</dbReference>
<dbReference type="InterPro" id="IPR003099">
    <property type="entry name" value="Prephen_DH"/>
</dbReference>